<dbReference type="AlphaFoldDB" id="A0A507ATY6"/>
<sequence>MIQYTLYSFWRSSCSARLRIALNFKGIPFDVVPVNLLNDEHKCSAHKSLNPSASVPLLVCSDGAKAPIKIGQSLAAIEYLEEAHPQTSLLPLPSDVHGRAIVRALANIITCDIQPVTNVRILKRVGVMGGDQQQWSSELMAEGLGAYEAVAALHAGQFSYGNSVTLADVCLLPAVWNARRFGVAIDQFPTILRVAGNLEVLDAVQRSTYSRQPDTPEQFRSE</sequence>
<dbReference type="NCBIfam" id="TIGR01262">
    <property type="entry name" value="maiA"/>
    <property type="match status" value="1"/>
</dbReference>
<dbReference type="PANTHER" id="PTHR42673:SF4">
    <property type="entry name" value="MALEYLACETOACETATE ISOMERASE"/>
    <property type="match status" value="1"/>
</dbReference>
<dbReference type="GeneID" id="41973619"/>
<evidence type="ECO:0000259" key="2">
    <source>
        <dbReference type="PROSITE" id="PS50404"/>
    </source>
</evidence>
<dbReference type="GO" id="GO:0016034">
    <property type="term" value="F:maleylacetoacetate isomerase activity"/>
    <property type="evidence" value="ECO:0007669"/>
    <property type="project" value="TreeGrafter"/>
</dbReference>
<dbReference type="InterPro" id="IPR036249">
    <property type="entry name" value="Thioredoxin-like_sf"/>
</dbReference>
<dbReference type="GO" id="GO:0006749">
    <property type="term" value="P:glutathione metabolic process"/>
    <property type="evidence" value="ECO:0007669"/>
    <property type="project" value="TreeGrafter"/>
</dbReference>
<dbReference type="Pfam" id="PF13409">
    <property type="entry name" value="GST_N_2"/>
    <property type="match status" value="1"/>
</dbReference>
<dbReference type="SFLD" id="SFLDG00358">
    <property type="entry name" value="Main_(cytGST)"/>
    <property type="match status" value="1"/>
</dbReference>
<evidence type="ECO:0008006" key="6">
    <source>
        <dbReference type="Google" id="ProtNLM"/>
    </source>
</evidence>
<dbReference type="InterPro" id="IPR010987">
    <property type="entry name" value="Glutathione-S-Trfase_C-like"/>
</dbReference>
<dbReference type="InParanoid" id="A0A507ATY6"/>
<evidence type="ECO:0000313" key="5">
    <source>
        <dbReference type="Proteomes" id="UP000319257"/>
    </source>
</evidence>
<dbReference type="Proteomes" id="UP000319257">
    <property type="component" value="Unassembled WGS sequence"/>
</dbReference>
<accession>A0A507ATY6</accession>
<organism evidence="4 5">
    <name type="scientific">Thyridium curvatum</name>
    <dbReference type="NCBI Taxonomy" id="1093900"/>
    <lineage>
        <taxon>Eukaryota</taxon>
        <taxon>Fungi</taxon>
        <taxon>Dikarya</taxon>
        <taxon>Ascomycota</taxon>
        <taxon>Pezizomycotina</taxon>
        <taxon>Sordariomycetes</taxon>
        <taxon>Sordariomycetidae</taxon>
        <taxon>Thyridiales</taxon>
        <taxon>Thyridiaceae</taxon>
        <taxon>Thyridium</taxon>
    </lineage>
</organism>
<name>A0A507ATY6_9PEZI</name>
<keyword evidence="5" id="KW-1185">Reference proteome</keyword>
<dbReference type="Gene3D" id="3.40.30.10">
    <property type="entry name" value="Glutaredoxin"/>
    <property type="match status" value="1"/>
</dbReference>
<dbReference type="InterPro" id="IPR005955">
    <property type="entry name" value="GST_Zeta"/>
</dbReference>
<dbReference type="InterPro" id="IPR036282">
    <property type="entry name" value="Glutathione-S-Trfase_C_sf"/>
</dbReference>
<dbReference type="SUPFAM" id="SSF47616">
    <property type="entry name" value="GST C-terminal domain-like"/>
    <property type="match status" value="1"/>
</dbReference>
<dbReference type="EMBL" id="SKBQ01000034">
    <property type="protein sequence ID" value="TPX13442.1"/>
    <property type="molecule type" value="Genomic_DNA"/>
</dbReference>
<dbReference type="SUPFAM" id="SSF52833">
    <property type="entry name" value="Thioredoxin-like"/>
    <property type="match status" value="1"/>
</dbReference>
<comment type="caution">
    <text evidence="4">The sequence shown here is derived from an EMBL/GenBank/DDBJ whole genome shotgun (WGS) entry which is preliminary data.</text>
</comment>
<dbReference type="SFLD" id="SFLDS00019">
    <property type="entry name" value="Glutathione_Transferase_(cytos"/>
    <property type="match status" value="1"/>
</dbReference>
<reference evidence="4 5" key="1">
    <citation type="submission" date="2019-06" db="EMBL/GenBank/DDBJ databases">
        <title>Draft genome sequence of the filamentous fungus Phialemoniopsis curvata isolated from diesel fuel.</title>
        <authorList>
            <person name="Varaljay V.A."/>
            <person name="Lyon W.J."/>
            <person name="Crouch A.L."/>
            <person name="Drake C.E."/>
            <person name="Hollomon J.M."/>
            <person name="Nadeau L.J."/>
            <person name="Nunn H.S."/>
            <person name="Stevenson B.S."/>
            <person name="Bojanowski C.L."/>
            <person name="Crookes-Goodson W.J."/>
        </authorList>
    </citation>
    <scope>NUCLEOTIDE SEQUENCE [LARGE SCALE GENOMIC DNA]</scope>
    <source>
        <strain evidence="4 5">D216</strain>
    </source>
</reference>
<dbReference type="STRING" id="1093900.A0A507ATY6"/>
<evidence type="ECO:0000256" key="1">
    <source>
        <dbReference type="ARBA" id="ARBA00010007"/>
    </source>
</evidence>
<dbReference type="PROSITE" id="PS50405">
    <property type="entry name" value="GST_CTER"/>
    <property type="match status" value="1"/>
</dbReference>
<dbReference type="PANTHER" id="PTHR42673">
    <property type="entry name" value="MALEYLACETOACETATE ISOMERASE"/>
    <property type="match status" value="1"/>
</dbReference>
<evidence type="ECO:0000259" key="3">
    <source>
        <dbReference type="PROSITE" id="PS50405"/>
    </source>
</evidence>
<dbReference type="GO" id="GO:0006559">
    <property type="term" value="P:L-phenylalanine catabolic process"/>
    <property type="evidence" value="ECO:0007669"/>
    <property type="project" value="TreeGrafter"/>
</dbReference>
<dbReference type="FunFam" id="1.20.1050.10:FF:000010">
    <property type="entry name" value="Maleylacetoacetate isomerase isoform 1"/>
    <property type="match status" value="1"/>
</dbReference>
<comment type="similarity">
    <text evidence="1">Belongs to the GST superfamily. Zeta family.</text>
</comment>
<dbReference type="PROSITE" id="PS50404">
    <property type="entry name" value="GST_NTER"/>
    <property type="match status" value="1"/>
</dbReference>
<dbReference type="GO" id="GO:0004364">
    <property type="term" value="F:glutathione transferase activity"/>
    <property type="evidence" value="ECO:0007669"/>
    <property type="project" value="TreeGrafter"/>
</dbReference>
<dbReference type="RefSeq" id="XP_030995153.1">
    <property type="nucleotide sequence ID" value="XM_031140775.1"/>
</dbReference>
<feature type="domain" description="GST N-terminal" evidence="2">
    <location>
        <begin position="2"/>
        <end position="88"/>
    </location>
</feature>
<dbReference type="InterPro" id="IPR040079">
    <property type="entry name" value="Glutathione_S-Trfase"/>
</dbReference>
<dbReference type="GO" id="GO:0005739">
    <property type="term" value="C:mitochondrion"/>
    <property type="evidence" value="ECO:0007669"/>
    <property type="project" value="TreeGrafter"/>
</dbReference>
<dbReference type="InterPro" id="IPR004045">
    <property type="entry name" value="Glutathione_S-Trfase_N"/>
</dbReference>
<feature type="domain" description="GST C-terminal" evidence="3">
    <location>
        <begin position="95"/>
        <end position="217"/>
    </location>
</feature>
<protein>
    <recommendedName>
        <fullName evidence="6">Maleylacetoacetate isomerase</fullName>
    </recommendedName>
</protein>
<gene>
    <name evidence="4" type="ORF">E0L32_006172</name>
</gene>
<proteinExistence type="inferred from homology"/>
<dbReference type="OrthoDB" id="202840at2759"/>
<evidence type="ECO:0000313" key="4">
    <source>
        <dbReference type="EMBL" id="TPX13442.1"/>
    </source>
</evidence>
<dbReference type="Gene3D" id="1.20.1050.10">
    <property type="match status" value="1"/>
</dbReference>